<dbReference type="Proteomes" id="UP000595437">
    <property type="component" value="Chromosome 2"/>
</dbReference>
<protein>
    <submittedName>
        <fullName evidence="2">Uncharacterized protein</fullName>
    </submittedName>
</protein>
<evidence type="ECO:0000313" key="3">
    <source>
        <dbReference type="Proteomes" id="UP000595437"/>
    </source>
</evidence>
<proteinExistence type="predicted"/>
<sequence length="57" mass="6154">MTTHTTSQAHTAHTSHRHSPPHKPQALTAHTLLPLTAPIFAATGNPFITLQHELPST</sequence>
<keyword evidence="3" id="KW-1185">Reference proteome</keyword>
<evidence type="ECO:0000256" key="1">
    <source>
        <dbReference type="SAM" id="MobiDB-lite"/>
    </source>
</evidence>
<gene>
    <name evidence="2" type="ORF">FKW44_003336</name>
</gene>
<name>A0A7T8KLL4_CALRO</name>
<feature type="region of interest" description="Disordered" evidence="1">
    <location>
        <begin position="1"/>
        <end position="27"/>
    </location>
</feature>
<dbReference type="AlphaFoldDB" id="A0A7T8KLL4"/>
<evidence type="ECO:0000313" key="2">
    <source>
        <dbReference type="EMBL" id="QQP58121.1"/>
    </source>
</evidence>
<dbReference type="EMBL" id="CP045891">
    <property type="protein sequence ID" value="QQP58121.1"/>
    <property type="molecule type" value="Genomic_DNA"/>
</dbReference>
<feature type="compositionally biased region" description="Low complexity" evidence="1">
    <location>
        <begin position="1"/>
        <end position="12"/>
    </location>
</feature>
<accession>A0A7T8KLL4</accession>
<organism evidence="2 3">
    <name type="scientific">Caligus rogercresseyi</name>
    <name type="common">Sea louse</name>
    <dbReference type="NCBI Taxonomy" id="217165"/>
    <lineage>
        <taxon>Eukaryota</taxon>
        <taxon>Metazoa</taxon>
        <taxon>Ecdysozoa</taxon>
        <taxon>Arthropoda</taxon>
        <taxon>Crustacea</taxon>
        <taxon>Multicrustacea</taxon>
        <taxon>Hexanauplia</taxon>
        <taxon>Copepoda</taxon>
        <taxon>Siphonostomatoida</taxon>
        <taxon>Caligidae</taxon>
        <taxon>Caligus</taxon>
    </lineage>
</organism>
<reference evidence="3" key="1">
    <citation type="submission" date="2021-01" db="EMBL/GenBank/DDBJ databases">
        <title>Caligus Genome Assembly.</title>
        <authorList>
            <person name="Gallardo-Escarate C."/>
        </authorList>
    </citation>
    <scope>NUCLEOTIDE SEQUENCE [LARGE SCALE GENOMIC DNA]</scope>
</reference>